<organism evidence="4 5">
    <name type="scientific">Exophiala sideris</name>
    <dbReference type="NCBI Taxonomy" id="1016849"/>
    <lineage>
        <taxon>Eukaryota</taxon>
        <taxon>Fungi</taxon>
        <taxon>Dikarya</taxon>
        <taxon>Ascomycota</taxon>
        <taxon>Pezizomycotina</taxon>
        <taxon>Eurotiomycetes</taxon>
        <taxon>Chaetothyriomycetidae</taxon>
        <taxon>Chaetothyriales</taxon>
        <taxon>Herpotrichiellaceae</taxon>
        <taxon>Exophiala</taxon>
    </lineage>
</organism>
<protein>
    <submittedName>
        <fullName evidence="4">Uncharacterized protein</fullName>
    </submittedName>
</protein>
<keyword evidence="2" id="KW-0812">Transmembrane</keyword>
<keyword evidence="3" id="KW-0732">Signal</keyword>
<gene>
    <name evidence="4" type="ORF">PV11_06061</name>
</gene>
<reference evidence="4 5" key="1">
    <citation type="submission" date="2015-01" db="EMBL/GenBank/DDBJ databases">
        <title>The Genome Sequence of Exophiala sideris CBS121828.</title>
        <authorList>
            <consortium name="The Broad Institute Genomics Platform"/>
            <person name="Cuomo C."/>
            <person name="de Hoog S."/>
            <person name="Gorbushina A."/>
            <person name="Stielow B."/>
            <person name="Teixiera M."/>
            <person name="Abouelleil A."/>
            <person name="Chapman S.B."/>
            <person name="Priest M."/>
            <person name="Young S.K."/>
            <person name="Wortman J."/>
            <person name="Nusbaum C."/>
            <person name="Birren B."/>
        </authorList>
    </citation>
    <scope>NUCLEOTIDE SEQUENCE [LARGE SCALE GENOMIC DNA]</scope>
    <source>
        <strain evidence="4 5">CBS 121828</strain>
    </source>
</reference>
<feature type="compositionally biased region" description="Basic and acidic residues" evidence="1">
    <location>
        <begin position="435"/>
        <end position="446"/>
    </location>
</feature>
<feature type="transmembrane region" description="Helical" evidence="2">
    <location>
        <begin position="345"/>
        <end position="362"/>
    </location>
</feature>
<sequence>MAGKCLLHWILVMAATVAVANAYPVNETSGANSTTQAPTDEIICVYSTSGQYCLLNRILFYALLVFATISQKWTWLSIGSLAYIMNFSGTAAIHAIVLVATRGGQVLDLDGLGTWCILSSVTVAVVPAIWLSERIENSQYRPLFAFWGTFVSVGSMFAAAAIAQNVGHEPSCSAILSNGRQSILTTPAQLDFLTTLNCTYTCFDAGHAMRSRGDIIAVPLSVVESKYYYLLLWSFLITLFTGFFLGLFSFCFACIRRPTRAESKSEMSRSMEWIRPSRQTQAKRRRERARKAYETGKYKKSTRGCWVVYLNLPAFLVVVIINEVYVNTSRLPKDENAFAVGQWAPWVTVSLAMIASTVNGWYSPKWEKLLKIYAEDEEAIKLEQKEKQRSDVDQTTGLLDNVQDVGSSANAQQEQPENGRRTSSPWGAASSWEAAQHHEQVDEQDIHSTQQRLISVPNGPFQIEDIQQLPVKHHPKPCEYLEYVGTDLDGTLLVDPTGKRWIVHRGVVFHRESWE</sequence>
<feature type="transmembrane region" description="Helical" evidence="2">
    <location>
        <begin position="112"/>
        <end position="131"/>
    </location>
</feature>
<feature type="region of interest" description="Disordered" evidence="1">
    <location>
        <begin position="400"/>
        <end position="448"/>
    </location>
</feature>
<proteinExistence type="predicted"/>
<dbReference type="EMBL" id="KN846952">
    <property type="protein sequence ID" value="KIV84087.1"/>
    <property type="molecule type" value="Genomic_DNA"/>
</dbReference>
<accession>A0A0D1YMI8</accession>
<evidence type="ECO:0000313" key="4">
    <source>
        <dbReference type="EMBL" id="KIV84087.1"/>
    </source>
</evidence>
<name>A0A0D1YMI8_9EURO</name>
<dbReference type="AlphaFoldDB" id="A0A0D1YMI8"/>
<keyword evidence="2" id="KW-1133">Transmembrane helix</keyword>
<feature type="chain" id="PRO_5002237194" evidence="3">
    <location>
        <begin position="23"/>
        <end position="515"/>
    </location>
</feature>
<evidence type="ECO:0000256" key="1">
    <source>
        <dbReference type="SAM" id="MobiDB-lite"/>
    </source>
</evidence>
<feature type="transmembrane region" description="Helical" evidence="2">
    <location>
        <begin position="81"/>
        <end position="100"/>
    </location>
</feature>
<feature type="transmembrane region" description="Helical" evidence="2">
    <location>
        <begin position="227"/>
        <end position="255"/>
    </location>
</feature>
<feature type="transmembrane region" description="Helical" evidence="2">
    <location>
        <begin position="143"/>
        <end position="163"/>
    </location>
</feature>
<dbReference type="HOGENOM" id="CLU_528959_0_0_1"/>
<evidence type="ECO:0000313" key="5">
    <source>
        <dbReference type="Proteomes" id="UP000053599"/>
    </source>
</evidence>
<keyword evidence="2" id="KW-0472">Membrane</keyword>
<evidence type="ECO:0000256" key="2">
    <source>
        <dbReference type="SAM" id="Phobius"/>
    </source>
</evidence>
<dbReference type="OrthoDB" id="3021074at2759"/>
<dbReference type="Proteomes" id="UP000053599">
    <property type="component" value="Unassembled WGS sequence"/>
</dbReference>
<feature type="transmembrane region" description="Helical" evidence="2">
    <location>
        <begin position="306"/>
        <end position="325"/>
    </location>
</feature>
<dbReference type="STRING" id="1016849.A0A0D1YMI8"/>
<feature type="transmembrane region" description="Helical" evidence="2">
    <location>
        <begin position="46"/>
        <end position="69"/>
    </location>
</feature>
<feature type="signal peptide" evidence="3">
    <location>
        <begin position="1"/>
        <end position="22"/>
    </location>
</feature>
<evidence type="ECO:0000256" key="3">
    <source>
        <dbReference type="SAM" id="SignalP"/>
    </source>
</evidence>
<feature type="compositionally biased region" description="Polar residues" evidence="1">
    <location>
        <begin position="400"/>
        <end position="425"/>
    </location>
</feature>